<dbReference type="RefSeq" id="WP_120736482.1">
    <property type="nucleotide sequence ID" value="NZ_CP032568.1"/>
</dbReference>
<dbReference type="AlphaFoldDB" id="A0A386ZBM5"/>
<dbReference type="KEGG" id="nyu:D7D52_12585"/>
<organism evidence="2 3">
    <name type="scientific">Nocardia yunnanensis</name>
    <dbReference type="NCBI Taxonomy" id="2382165"/>
    <lineage>
        <taxon>Bacteria</taxon>
        <taxon>Bacillati</taxon>
        <taxon>Actinomycetota</taxon>
        <taxon>Actinomycetes</taxon>
        <taxon>Mycobacteriales</taxon>
        <taxon>Nocardiaceae</taxon>
        <taxon>Nocardia</taxon>
    </lineage>
</organism>
<dbReference type="NCBIfam" id="TIGR00199">
    <property type="entry name" value="PncC_domain"/>
    <property type="match status" value="1"/>
</dbReference>
<dbReference type="InterPro" id="IPR008136">
    <property type="entry name" value="CinA_C"/>
</dbReference>
<feature type="domain" description="CinA C-terminal" evidence="1">
    <location>
        <begin position="5"/>
        <end position="151"/>
    </location>
</feature>
<evidence type="ECO:0000259" key="1">
    <source>
        <dbReference type="Pfam" id="PF02464"/>
    </source>
</evidence>
<name>A0A386ZBM5_9NOCA</name>
<keyword evidence="3" id="KW-1185">Reference proteome</keyword>
<dbReference type="Proteomes" id="UP000267164">
    <property type="component" value="Chromosome"/>
</dbReference>
<dbReference type="Gene3D" id="3.90.950.20">
    <property type="entry name" value="CinA-like"/>
    <property type="match status" value="1"/>
</dbReference>
<protein>
    <submittedName>
        <fullName evidence="2">CinA family protein</fullName>
    </submittedName>
</protein>
<gene>
    <name evidence="2" type="ORF">D7D52_12585</name>
</gene>
<sequence length="164" mass="16889">MAEIEELVEALADAAQRSERTVAVAESLTCGKLSSALGAGPDSSTWLRGGVVAYSTQVKHRVLGVPEVPVVSETAARAMAAGVRSLLDADVTVAVTGVGGPGAQDGEPAGSVWLAVDAGEVRQARHEQFDCPPEEVLAGAVEVALRMLLDVFESEQAKAPEPAE</sequence>
<dbReference type="EMBL" id="CP032568">
    <property type="protein sequence ID" value="AYF74563.1"/>
    <property type="molecule type" value="Genomic_DNA"/>
</dbReference>
<dbReference type="InterPro" id="IPR036653">
    <property type="entry name" value="CinA-like_C"/>
</dbReference>
<accession>A0A386ZBM5</accession>
<reference evidence="2 3" key="1">
    <citation type="submission" date="2018-09" db="EMBL/GenBank/DDBJ databases">
        <title>Nocardia yunnanensis sp. nov., an actinomycete isolated from a soil sample.</title>
        <authorList>
            <person name="Zhang J."/>
        </authorList>
    </citation>
    <scope>NUCLEOTIDE SEQUENCE [LARGE SCALE GENOMIC DNA]</scope>
    <source>
        <strain evidence="2 3">CFHS0054</strain>
    </source>
</reference>
<proteinExistence type="predicted"/>
<dbReference type="SUPFAM" id="SSF142433">
    <property type="entry name" value="CinA-like"/>
    <property type="match status" value="1"/>
</dbReference>
<evidence type="ECO:0000313" key="2">
    <source>
        <dbReference type="EMBL" id="AYF74563.1"/>
    </source>
</evidence>
<dbReference type="OrthoDB" id="1253990at2"/>
<evidence type="ECO:0000313" key="3">
    <source>
        <dbReference type="Proteomes" id="UP000267164"/>
    </source>
</evidence>
<dbReference type="Pfam" id="PF02464">
    <property type="entry name" value="CinA"/>
    <property type="match status" value="1"/>
</dbReference>